<dbReference type="PANTHER" id="PTHR21540">
    <property type="entry name" value="RING FINGER AND SWIM DOMAIN-CONTAINING PROTEIN 2"/>
    <property type="match status" value="1"/>
</dbReference>
<evidence type="ECO:0000259" key="4">
    <source>
        <dbReference type="PROSITE" id="PS50966"/>
    </source>
</evidence>
<dbReference type="Gene3D" id="3.30.40.10">
    <property type="entry name" value="Zinc/RING finger domain, C3HC4 (zinc finger)"/>
    <property type="match status" value="1"/>
</dbReference>
<dbReference type="InterPro" id="IPR001841">
    <property type="entry name" value="Znf_RING"/>
</dbReference>
<keyword evidence="1" id="KW-0863">Zinc-finger</keyword>
<feature type="compositionally biased region" description="Low complexity" evidence="2">
    <location>
        <begin position="9"/>
        <end position="25"/>
    </location>
</feature>
<evidence type="ECO:0000256" key="2">
    <source>
        <dbReference type="SAM" id="MobiDB-lite"/>
    </source>
</evidence>
<dbReference type="InterPro" id="IPR039903">
    <property type="entry name" value="Zswim2"/>
</dbReference>
<feature type="compositionally biased region" description="Basic and acidic residues" evidence="2">
    <location>
        <begin position="27"/>
        <end position="43"/>
    </location>
</feature>
<feature type="compositionally biased region" description="Basic and acidic residues" evidence="2">
    <location>
        <begin position="60"/>
        <end position="69"/>
    </location>
</feature>
<dbReference type="PROSITE" id="PS50089">
    <property type="entry name" value="ZF_RING_2"/>
    <property type="match status" value="1"/>
</dbReference>
<feature type="region of interest" description="Disordered" evidence="2">
    <location>
        <begin position="1"/>
        <end position="70"/>
    </location>
</feature>
<sequence length="306" mass="34544">MPRKSPRIANANAAPAQKGAPAARQGTKRERQDDAPPAEDARPKPKRSKKTKRKALVPPEIREPGDPPRLKRFRLTCPHAVAERWDRMRVQRMFCLGRQRDEPNLTEEFKIAGSTGNIYTVVVRNVPACDCPDGRKHGTCKHILFVMSRVLRVRDGLAYQAALLNSEIREIFAKAPEPMAAAEPVGPDGRQRKPLEQDECPICYEAFNRNETDVVYCVAQCGTNIHKDCFRQWAATRGGGAVTCVMCRAPWEKNPVGVGEYGQILQDAKIGAEGYLNVANEMGISPRRDTSTYYTRFYDSRRYRWL</sequence>
<organism evidence="5 6">
    <name type="scientific">Orbilia brochopaga</name>
    <dbReference type="NCBI Taxonomy" id="3140254"/>
    <lineage>
        <taxon>Eukaryota</taxon>
        <taxon>Fungi</taxon>
        <taxon>Dikarya</taxon>
        <taxon>Ascomycota</taxon>
        <taxon>Pezizomycotina</taxon>
        <taxon>Orbiliomycetes</taxon>
        <taxon>Orbiliales</taxon>
        <taxon>Orbiliaceae</taxon>
        <taxon>Orbilia</taxon>
    </lineage>
</organism>
<dbReference type="Proteomes" id="UP001375240">
    <property type="component" value="Unassembled WGS sequence"/>
</dbReference>
<dbReference type="GO" id="GO:0008270">
    <property type="term" value="F:zinc ion binding"/>
    <property type="evidence" value="ECO:0007669"/>
    <property type="project" value="UniProtKB-KW"/>
</dbReference>
<dbReference type="InterPro" id="IPR007527">
    <property type="entry name" value="Znf_SWIM"/>
</dbReference>
<keyword evidence="1" id="KW-0862">Zinc</keyword>
<reference evidence="5 6" key="1">
    <citation type="submission" date="2019-10" db="EMBL/GenBank/DDBJ databases">
        <authorList>
            <person name="Palmer J.M."/>
        </authorList>
    </citation>
    <scope>NUCLEOTIDE SEQUENCE [LARGE SCALE GENOMIC DNA]</scope>
    <source>
        <strain evidence="5 6">TWF696</strain>
    </source>
</reference>
<feature type="domain" description="SWIM-type" evidence="4">
    <location>
        <begin position="119"/>
        <end position="151"/>
    </location>
</feature>
<evidence type="ECO:0000256" key="1">
    <source>
        <dbReference type="PROSITE-ProRule" id="PRU00175"/>
    </source>
</evidence>
<evidence type="ECO:0000313" key="6">
    <source>
        <dbReference type="Proteomes" id="UP001375240"/>
    </source>
</evidence>
<dbReference type="InterPro" id="IPR013083">
    <property type="entry name" value="Znf_RING/FYVE/PHD"/>
</dbReference>
<dbReference type="Pfam" id="PF13639">
    <property type="entry name" value="zf-RING_2"/>
    <property type="match status" value="1"/>
</dbReference>
<dbReference type="Pfam" id="PF04434">
    <property type="entry name" value="SWIM"/>
    <property type="match status" value="1"/>
</dbReference>
<keyword evidence="6" id="KW-1185">Reference proteome</keyword>
<dbReference type="PROSITE" id="PS50966">
    <property type="entry name" value="ZF_SWIM"/>
    <property type="match status" value="1"/>
</dbReference>
<dbReference type="SUPFAM" id="SSF57850">
    <property type="entry name" value="RING/U-box"/>
    <property type="match status" value="1"/>
</dbReference>
<comment type="caution">
    <text evidence="5">The sequence shown here is derived from an EMBL/GenBank/DDBJ whole genome shotgun (WGS) entry which is preliminary data.</text>
</comment>
<gene>
    <name evidence="5" type="ORF">TWF696_007840</name>
</gene>
<proteinExistence type="predicted"/>
<evidence type="ECO:0000259" key="3">
    <source>
        <dbReference type="PROSITE" id="PS50089"/>
    </source>
</evidence>
<protein>
    <submittedName>
        <fullName evidence="5">Uncharacterized protein</fullName>
    </submittedName>
</protein>
<accession>A0AAV9UMG9</accession>
<feature type="domain" description="RING-type" evidence="3">
    <location>
        <begin position="200"/>
        <end position="248"/>
    </location>
</feature>
<keyword evidence="1" id="KW-0479">Metal-binding</keyword>
<evidence type="ECO:0000313" key="5">
    <source>
        <dbReference type="EMBL" id="KAK6344199.1"/>
    </source>
</evidence>
<name>A0AAV9UMG9_9PEZI</name>
<dbReference type="AlphaFoldDB" id="A0AAV9UMG9"/>
<dbReference type="PANTHER" id="PTHR21540:SF0">
    <property type="entry name" value="PHD FAMILY PROTEIN"/>
    <property type="match status" value="1"/>
</dbReference>
<feature type="compositionally biased region" description="Basic residues" evidence="2">
    <location>
        <begin position="44"/>
        <end position="55"/>
    </location>
</feature>
<dbReference type="GO" id="GO:0061630">
    <property type="term" value="F:ubiquitin protein ligase activity"/>
    <property type="evidence" value="ECO:0007669"/>
    <property type="project" value="InterPro"/>
</dbReference>
<dbReference type="EMBL" id="JAVHNQ010000006">
    <property type="protein sequence ID" value="KAK6344199.1"/>
    <property type="molecule type" value="Genomic_DNA"/>
</dbReference>